<comment type="caution">
    <text evidence="2">The sequence shown here is derived from an EMBL/GenBank/DDBJ whole genome shotgun (WGS) entry which is preliminary data.</text>
</comment>
<dbReference type="Proteomes" id="UP001186452">
    <property type="component" value="Unassembled WGS sequence"/>
</dbReference>
<dbReference type="RefSeq" id="WP_317520096.1">
    <property type="nucleotide sequence ID" value="NZ_JAWJZI010000001.1"/>
</dbReference>
<feature type="transmembrane region" description="Helical" evidence="1">
    <location>
        <begin position="6"/>
        <end position="39"/>
    </location>
</feature>
<sequence length="87" mass="9445">MFVWIGIVSSILIASSFTTGLMSAVLDLSAFIIILSLGIKRLNAKKKNKSPVEQQASDEVQHNQASADFKVEVKQINSVSGRIDITP</sequence>
<keyword evidence="1" id="KW-0472">Membrane</keyword>
<proteinExistence type="predicted"/>
<accession>A0ABU3ZBP5</accession>
<keyword evidence="3" id="KW-1185">Reference proteome</keyword>
<protein>
    <submittedName>
        <fullName evidence="2">Uncharacterized protein</fullName>
    </submittedName>
</protein>
<dbReference type="EMBL" id="JAWJZI010000001">
    <property type="protein sequence ID" value="MDV5167539.1"/>
    <property type="molecule type" value="Genomic_DNA"/>
</dbReference>
<keyword evidence="1" id="KW-0812">Transmembrane</keyword>
<keyword evidence="1" id="KW-1133">Transmembrane helix</keyword>
<evidence type="ECO:0000313" key="3">
    <source>
        <dbReference type="Proteomes" id="UP001186452"/>
    </source>
</evidence>
<evidence type="ECO:0000256" key="1">
    <source>
        <dbReference type="SAM" id="Phobius"/>
    </source>
</evidence>
<evidence type="ECO:0000313" key="2">
    <source>
        <dbReference type="EMBL" id="MDV5167539.1"/>
    </source>
</evidence>
<gene>
    <name evidence="2" type="ORF">R2X38_00840</name>
</gene>
<reference evidence="2 3" key="1">
    <citation type="submission" date="2023-10" db="EMBL/GenBank/DDBJ databases">
        <title>Marine bacteria isolated from horseshoe crab.</title>
        <authorList>
            <person name="Cheng T.H."/>
        </authorList>
    </citation>
    <scope>NUCLEOTIDE SEQUENCE [LARGE SCALE GENOMIC DNA]</scope>
    <source>
        <strain evidence="2 3">HSC6</strain>
    </source>
</reference>
<organism evidence="2 3">
    <name type="scientific">Photobacterium rosenbergii</name>
    <dbReference type="NCBI Taxonomy" id="294936"/>
    <lineage>
        <taxon>Bacteria</taxon>
        <taxon>Pseudomonadati</taxon>
        <taxon>Pseudomonadota</taxon>
        <taxon>Gammaproteobacteria</taxon>
        <taxon>Vibrionales</taxon>
        <taxon>Vibrionaceae</taxon>
        <taxon>Photobacterium</taxon>
    </lineage>
</organism>
<name>A0ABU3ZBP5_9GAMM</name>